<dbReference type="Proteomes" id="UP000058925">
    <property type="component" value="Chromosome"/>
</dbReference>
<protein>
    <submittedName>
        <fullName evidence="2">GMP synthase (Glutamine-hydrolyzing)</fullName>
        <ecNumber evidence="2">6.3.5.2</ecNumber>
    </submittedName>
</protein>
<dbReference type="SUPFAM" id="SSF52317">
    <property type="entry name" value="Class I glutamine amidotransferase-like"/>
    <property type="match status" value="1"/>
</dbReference>
<dbReference type="InterPro" id="IPR029062">
    <property type="entry name" value="Class_I_gatase-like"/>
</dbReference>
<dbReference type="AlphaFoldDB" id="A0A654M0H4"/>
<dbReference type="EC" id="6.3.5.2" evidence="2"/>
<gene>
    <name evidence="2" type="primary">guaA_1</name>
    <name evidence="2" type="ORF">NMY3_01900</name>
</gene>
<dbReference type="InterPro" id="IPR017926">
    <property type="entry name" value="GATASE"/>
</dbReference>
<accession>A0A654M0H4</accession>
<reference evidence="3" key="1">
    <citation type="submission" date="2015-10" db="EMBL/GenBank/DDBJ databases">
        <title>Niche specialization of a soil ammonia-oxidizing archaeon, Candidatus Nitrosocosmicus oleophilus.</title>
        <authorList>
            <person name="Jung M.-Y."/>
            <person name="Rhee S.-K."/>
        </authorList>
    </citation>
    <scope>NUCLEOTIDE SEQUENCE [LARGE SCALE GENOMIC DNA]</scope>
    <source>
        <strain evidence="3">MY3</strain>
    </source>
</reference>
<dbReference type="Gene3D" id="3.40.50.880">
    <property type="match status" value="1"/>
</dbReference>
<dbReference type="KEGG" id="taa:NMY3_01900"/>
<dbReference type="Pfam" id="PF00117">
    <property type="entry name" value="GATase"/>
    <property type="match status" value="1"/>
</dbReference>
<dbReference type="PANTHER" id="PTHR42695">
    <property type="entry name" value="GLUTAMINE AMIDOTRANSFERASE YLR126C-RELATED"/>
    <property type="match status" value="1"/>
</dbReference>
<dbReference type="PROSITE" id="PS51273">
    <property type="entry name" value="GATASE_TYPE_1"/>
    <property type="match status" value="1"/>
</dbReference>
<dbReference type="CDD" id="cd01741">
    <property type="entry name" value="GATase1_1"/>
    <property type="match status" value="1"/>
</dbReference>
<evidence type="ECO:0000313" key="2">
    <source>
        <dbReference type="EMBL" id="ALI36103.1"/>
    </source>
</evidence>
<proteinExistence type="predicted"/>
<name>A0A654M0H4_9ARCH</name>
<dbReference type="OrthoDB" id="7388at2157"/>
<sequence>MGHTNQILCIKNISIETLGNMKSYFLSDGFKVKEILATTKAIRSQNLPEYDAVFILGGPMSVNDNLDYLLEEKKLIHSSFDLGIPIFGICLGSQLIASSCGGNVYPGPKKEIGWGEVRITSKGQSSIFDSIRGNEIRVFHWHGDTFTLPNEAEILSESDLYIQAFRFKNAIGIQFHLEVTKNMIQNWIRKYHKELKNENLSSDGLVKDIDRNVSEVQKLSKIVYTNFKSMIE</sequence>
<organism evidence="2 3">
    <name type="scientific">Candidatus Nitrosocosmicus oleophilus</name>
    <dbReference type="NCBI Taxonomy" id="1353260"/>
    <lineage>
        <taxon>Archaea</taxon>
        <taxon>Nitrososphaerota</taxon>
        <taxon>Nitrososphaeria</taxon>
        <taxon>Nitrososphaerales</taxon>
        <taxon>Nitrososphaeraceae</taxon>
        <taxon>Candidatus Nitrosocosmicus</taxon>
    </lineage>
</organism>
<dbReference type="InterPro" id="IPR044992">
    <property type="entry name" value="ChyE-like"/>
</dbReference>
<evidence type="ECO:0000259" key="1">
    <source>
        <dbReference type="Pfam" id="PF00117"/>
    </source>
</evidence>
<dbReference type="PANTHER" id="PTHR42695:SF5">
    <property type="entry name" value="GLUTAMINE AMIDOTRANSFERASE YLR126C-RELATED"/>
    <property type="match status" value="1"/>
</dbReference>
<keyword evidence="2" id="KW-0436">Ligase</keyword>
<keyword evidence="3" id="KW-1185">Reference proteome</keyword>
<dbReference type="PRINTS" id="PR00099">
    <property type="entry name" value="CPSGATASE"/>
</dbReference>
<feature type="domain" description="Glutamine amidotransferase" evidence="1">
    <location>
        <begin position="20"/>
        <end position="182"/>
    </location>
</feature>
<dbReference type="EMBL" id="CP012850">
    <property type="protein sequence ID" value="ALI36103.1"/>
    <property type="molecule type" value="Genomic_DNA"/>
</dbReference>
<dbReference type="GO" id="GO:0003922">
    <property type="term" value="F:GMP synthase (glutamine-hydrolyzing) activity"/>
    <property type="evidence" value="ECO:0007669"/>
    <property type="project" value="UniProtKB-EC"/>
</dbReference>
<dbReference type="GO" id="GO:0005829">
    <property type="term" value="C:cytosol"/>
    <property type="evidence" value="ECO:0007669"/>
    <property type="project" value="TreeGrafter"/>
</dbReference>
<evidence type="ECO:0000313" key="3">
    <source>
        <dbReference type="Proteomes" id="UP000058925"/>
    </source>
</evidence>